<feature type="compositionally biased region" description="Low complexity" evidence="3">
    <location>
        <begin position="731"/>
        <end position="745"/>
    </location>
</feature>
<name>A0A8J2M8A7_9HEXA</name>
<feature type="region of interest" description="Disordered" evidence="3">
    <location>
        <begin position="1306"/>
        <end position="1330"/>
    </location>
</feature>
<protein>
    <submittedName>
        <fullName evidence="4">Uncharacterized protein</fullName>
    </submittedName>
</protein>
<sequence length="1432" mass="153211">MPSFGLKGPKVDLDMPEVTELSADLPDADINTKLPDMSVDVKVPTVEVNIPNVSLEGKAREINLPSYSVDVNVPSVNIPSVEIPKGEIDIKAPKVKGDVRLDAKLPELSIKGKAPKAPKVKVKAPKVPPVTLKASSVPDVSFKSSIDAPDASMHMKIPDTSFDMPDASVKAKSGFGIKLPGFLKKSKKFEINAPGKIPELHVKGELPSVSAHGEIPDVQISHELPSASIHANVPRASIDLPKVDIRTPDMPSISVKTGSMPDVSFSGPQLSLPGVSVDTSLDTDMSLQGNLPELELGDKSLEMPNVKPKVDVKAGKKGFKLPKFGGKVKAPKADINVEVPTVDIKGSVPSLDADIKGSVASMGADIKGSAPSFGADFKGTLPSLKTNIHGSIPNIEAEVKAPKINVDLPEVNVSQIHAEAPEMSASTPSILVDFPNISIPDVTFDAPSMDIPTEELPNIAMSGVKSPMKFRAHVKSPQIPGSIPDVSLKTNTPTVSFQTPSMPTLDADLSGVSISQPELSTSISSGKVKVNAGQLPSVKLDGRSSELSTNLPEVAGELQVAGSIPKGSIVGQVPSADASISGDVSLPSVDIKGGKVKMPKIKSKNAKSPEPSVQAGLAGELEIDAPDVDLAGGSVSVKKDDGKEHKAGFMQSLRDFKDKVTHKFQDSSSSSDDEEGDDKGKKVKEGKKVKKTKEEKSKEKEEKSKEKEEKLKIKAEKKAKVKKDKIKKKNSISSASKEDLASSSSDESEAEDSLDSRVNVKADVKLPEASSLVKIVDSSKKSPKDEEKPVIRFPQVDAEWMEEIESIVTAPGNQQLTVKSKPQVAPRRSKSKEPEPADAKQQKKTKKDKRASSSSSSSSDTDGDDTKDKSRKPKRSIKRKAPIPPKVTSIEVINSPRDEDVPDDIADTSENGRRSVSVGDLSRLHIKSNGQPLERTVSVDIATDGATSPNASNIPVLPPFEDLSVMYDASSAAIPHYKTRDSLHSLTPSSSSVETLKASPTSVIHVSPRESVTIVTENVSIDAHQRSSDIQKMMQETLDMMGSIVHQMDAPGYEGKASQVTISTSGSSVLDQGEVEKVAQEAVEEILSAAQTRQSGGVSVITYTVDTEPTRSVTHQGSNVQVTIPDKRIEVSQGESSIVRVTTTQQTSNVTVMNVKGTDASYGDQALGFRMKPDDEVSAEANKRLLRVDSKTRLMQTVADAHDIKISPVNAPLRKDSSSSDSTGSSAGTSPTIRSDTRPPLFNESSRTPQSTQIQLNNQTIEITSTELDGIMMSHSDFLAKQAAMMALRESEPKSYDNWVYVDHKDTHSQSSTDPSSNDDEDISYSRNGALSPTTFKMETEYETSELRVTSSPIMQDESMTTTVYSTTMTLPQKTVTQIVLGQDPVGGQTISIVDSSSPNQVIVSKITLDAASAEDRNKDDHSLPKLETLKK</sequence>
<dbReference type="InterPro" id="IPR052082">
    <property type="entry name" value="Myelin_sheath_structural"/>
</dbReference>
<feature type="compositionally biased region" description="Basic and acidic residues" evidence="3">
    <location>
        <begin position="777"/>
        <end position="790"/>
    </location>
</feature>
<feature type="compositionally biased region" description="Polar residues" evidence="3">
    <location>
        <begin position="1243"/>
        <end position="1254"/>
    </location>
</feature>
<evidence type="ECO:0000256" key="2">
    <source>
        <dbReference type="ARBA" id="ARBA00023242"/>
    </source>
</evidence>
<feature type="compositionally biased region" description="Basic and acidic residues" evidence="3">
    <location>
        <begin position="1414"/>
        <end position="1432"/>
    </location>
</feature>
<proteinExistence type="predicted"/>
<dbReference type="EMBL" id="CAJVCH010570005">
    <property type="protein sequence ID" value="CAG7833750.1"/>
    <property type="molecule type" value="Genomic_DNA"/>
</dbReference>
<dbReference type="Proteomes" id="UP000708208">
    <property type="component" value="Unassembled WGS sequence"/>
</dbReference>
<feature type="compositionally biased region" description="Basic and acidic residues" evidence="3">
    <location>
        <begin position="754"/>
        <end position="766"/>
    </location>
</feature>
<feature type="region of interest" description="Disordered" evidence="3">
    <location>
        <begin position="660"/>
        <end position="795"/>
    </location>
</feature>
<feature type="compositionally biased region" description="Low complexity" evidence="3">
    <location>
        <begin position="1219"/>
        <end position="1230"/>
    </location>
</feature>
<gene>
    <name evidence="4" type="ORF">AFUS01_LOCUS43333</name>
</gene>
<reference evidence="4" key="1">
    <citation type="submission" date="2021-06" db="EMBL/GenBank/DDBJ databases">
        <authorList>
            <person name="Hodson N. C."/>
            <person name="Mongue J. A."/>
            <person name="Jaron S. K."/>
        </authorList>
    </citation>
    <scope>NUCLEOTIDE SEQUENCE</scope>
</reference>
<dbReference type="OrthoDB" id="447516at2759"/>
<evidence type="ECO:0000313" key="4">
    <source>
        <dbReference type="EMBL" id="CAG7833750.1"/>
    </source>
</evidence>
<keyword evidence="2" id="KW-0539">Nucleus</keyword>
<feature type="compositionally biased region" description="Basic residues" evidence="3">
    <location>
        <begin position="869"/>
        <end position="881"/>
    </location>
</feature>
<dbReference type="GO" id="GO:0005737">
    <property type="term" value="C:cytoplasm"/>
    <property type="evidence" value="ECO:0007669"/>
    <property type="project" value="TreeGrafter"/>
</dbReference>
<feature type="region of interest" description="Disordered" evidence="3">
    <location>
        <begin position="807"/>
        <end position="916"/>
    </location>
</feature>
<feature type="compositionally biased region" description="Basic and acidic residues" evidence="3">
    <location>
        <begin position="692"/>
        <end position="718"/>
    </location>
</feature>
<feature type="region of interest" description="Disordered" evidence="3">
    <location>
        <begin position="1413"/>
        <end position="1432"/>
    </location>
</feature>
<feature type="compositionally biased region" description="Basic residues" evidence="3">
    <location>
        <begin position="681"/>
        <end position="691"/>
    </location>
</feature>
<dbReference type="PANTHER" id="PTHR23348">
    <property type="entry name" value="PERIAXIN/AHNAK"/>
    <property type="match status" value="1"/>
</dbReference>
<dbReference type="PANTHER" id="PTHR23348:SF16">
    <property type="entry name" value="LEUCINE RICH REPEAT FAMILY PROTEIN"/>
    <property type="match status" value="1"/>
</dbReference>
<dbReference type="GO" id="GO:0005634">
    <property type="term" value="C:nucleus"/>
    <property type="evidence" value="ECO:0007669"/>
    <property type="project" value="UniProtKB-SubCell"/>
</dbReference>
<evidence type="ECO:0000313" key="5">
    <source>
        <dbReference type="Proteomes" id="UP000708208"/>
    </source>
</evidence>
<organism evidence="4 5">
    <name type="scientific">Allacma fusca</name>
    <dbReference type="NCBI Taxonomy" id="39272"/>
    <lineage>
        <taxon>Eukaryota</taxon>
        <taxon>Metazoa</taxon>
        <taxon>Ecdysozoa</taxon>
        <taxon>Arthropoda</taxon>
        <taxon>Hexapoda</taxon>
        <taxon>Collembola</taxon>
        <taxon>Symphypleona</taxon>
        <taxon>Sminthuridae</taxon>
        <taxon>Allacma</taxon>
    </lineage>
</organism>
<feature type="region of interest" description="Disordered" evidence="3">
    <location>
        <begin position="1206"/>
        <end position="1254"/>
    </location>
</feature>
<feature type="compositionally biased region" description="Polar residues" evidence="3">
    <location>
        <begin position="811"/>
        <end position="820"/>
    </location>
</feature>
<evidence type="ECO:0000256" key="1">
    <source>
        <dbReference type="ARBA" id="ARBA00004123"/>
    </source>
</evidence>
<feature type="compositionally biased region" description="Basic and acidic residues" evidence="3">
    <location>
        <begin position="831"/>
        <end position="841"/>
    </location>
</feature>
<comment type="caution">
    <text evidence="4">The sequence shown here is derived from an EMBL/GenBank/DDBJ whole genome shotgun (WGS) entry which is preliminary data.</text>
</comment>
<comment type="subcellular location">
    <subcellularLocation>
        <location evidence="1">Nucleus</location>
    </subcellularLocation>
</comment>
<accession>A0A8J2M8A7</accession>
<feature type="compositionally biased region" description="Basic residues" evidence="3">
    <location>
        <begin position="719"/>
        <end position="730"/>
    </location>
</feature>
<evidence type="ECO:0000256" key="3">
    <source>
        <dbReference type="SAM" id="MobiDB-lite"/>
    </source>
</evidence>
<dbReference type="GO" id="GO:0043484">
    <property type="term" value="P:regulation of RNA splicing"/>
    <property type="evidence" value="ECO:0007669"/>
    <property type="project" value="TreeGrafter"/>
</dbReference>
<keyword evidence="5" id="KW-1185">Reference proteome</keyword>